<feature type="compositionally biased region" description="Low complexity" evidence="1">
    <location>
        <begin position="60"/>
        <end position="73"/>
    </location>
</feature>
<gene>
    <name evidence="2" type="ORF">M431DRAFT_170728</name>
</gene>
<dbReference type="Proteomes" id="UP000241690">
    <property type="component" value="Unassembled WGS sequence"/>
</dbReference>
<organism evidence="2 3">
    <name type="scientific">Trichoderma harzianum CBS 226.95</name>
    <dbReference type="NCBI Taxonomy" id="983964"/>
    <lineage>
        <taxon>Eukaryota</taxon>
        <taxon>Fungi</taxon>
        <taxon>Dikarya</taxon>
        <taxon>Ascomycota</taxon>
        <taxon>Pezizomycotina</taxon>
        <taxon>Sordariomycetes</taxon>
        <taxon>Hypocreomycetidae</taxon>
        <taxon>Hypocreales</taxon>
        <taxon>Hypocreaceae</taxon>
        <taxon>Trichoderma</taxon>
    </lineage>
</organism>
<proteinExistence type="predicted"/>
<evidence type="ECO:0000256" key="1">
    <source>
        <dbReference type="SAM" id="MobiDB-lite"/>
    </source>
</evidence>
<accession>A0A2T4ASI4</accession>
<evidence type="ECO:0000313" key="3">
    <source>
        <dbReference type="Proteomes" id="UP000241690"/>
    </source>
</evidence>
<dbReference type="GeneID" id="36621585"/>
<name>A0A2T4ASI4_TRIHA</name>
<dbReference type="EMBL" id="KZ679675">
    <property type="protein sequence ID" value="PTB60023.1"/>
    <property type="molecule type" value="Genomic_DNA"/>
</dbReference>
<keyword evidence="3" id="KW-1185">Reference proteome</keyword>
<sequence>MLMVEDFKDPEILLGFLGGLGGAAGRGGPGGRGGAAGTVSIFGPESVAQKLQAIFTVENENGSSGANGNPGRPGKQGPYSRSRLYQPKYRSGEWDVMKSIIQPNSPYRKVWDVITATVTGLQHV</sequence>
<dbReference type="STRING" id="983964.A0A2T4ASI4"/>
<dbReference type="RefSeq" id="XP_024779700.1">
    <property type="nucleotide sequence ID" value="XM_024913026.1"/>
</dbReference>
<reference evidence="2 3" key="1">
    <citation type="submission" date="2016-07" db="EMBL/GenBank/DDBJ databases">
        <title>Multiple horizontal gene transfer events from other fungi enriched the ability of initially mycotrophic Trichoderma (Ascomycota) to feed on dead plant biomass.</title>
        <authorList>
            <consortium name="DOE Joint Genome Institute"/>
            <person name="Aerts A."/>
            <person name="Atanasova L."/>
            <person name="Chenthamara K."/>
            <person name="Zhang J."/>
            <person name="Grujic M."/>
            <person name="Henrissat B."/>
            <person name="Kuo A."/>
            <person name="Salamov A."/>
            <person name="Lipzen A."/>
            <person name="Labutti K."/>
            <person name="Barry K."/>
            <person name="Miao Y."/>
            <person name="Rahimi M.J."/>
            <person name="Shen Q."/>
            <person name="Grigoriev I.V."/>
            <person name="Kubicek C.P."/>
            <person name="Druzhinina I.S."/>
        </authorList>
    </citation>
    <scope>NUCLEOTIDE SEQUENCE [LARGE SCALE GENOMIC DNA]</scope>
    <source>
        <strain evidence="2 3">CBS 226.95</strain>
    </source>
</reference>
<protein>
    <submittedName>
        <fullName evidence="2">Uncharacterized protein</fullName>
    </submittedName>
</protein>
<evidence type="ECO:0000313" key="2">
    <source>
        <dbReference type="EMBL" id="PTB60023.1"/>
    </source>
</evidence>
<feature type="region of interest" description="Disordered" evidence="1">
    <location>
        <begin position="60"/>
        <end position="84"/>
    </location>
</feature>
<dbReference type="AlphaFoldDB" id="A0A2T4ASI4"/>